<sequence length="354" mass="39052">MLTAPDPAEIPGLLRKALGPHWNFTIDGDQLLVRHRDHATPYRPPRRALPWPDLLTLLESAFADQGVPRAACLPLRWGRETELTISAVQALDPVLKDGGTVPYRQGFIPQPVVRLTAKRGPGGTLQDGFLTSFVNTSRVELVRDLNAYATAFDQLLTVLSRLGLHARHITFRGRLVIWHRRQVEGITLRFDHAGLPLGDIVLLWNAEHPNRLALDLGTSLERLAWARSRAPWPELIYGCLADAAPHEVLDAVRTATLLLAHGLTPSARGAGGITRQVLHRVPPGVAALGLSRAVRRFHQHWQCACTTAVGWHHVSAQMEDLLARPHSPSRRMGRQAQRPGRAGVVRTAARMSDG</sequence>
<keyword evidence="3" id="KW-1185">Reference proteome</keyword>
<dbReference type="STRING" id="310780.SAMN05216267_105917"/>
<name>A0A1H8TWC6_9ACTN</name>
<accession>A0A1H8TWC6</accession>
<dbReference type="Proteomes" id="UP000181951">
    <property type="component" value="Unassembled WGS sequence"/>
</dbReference>
<dbReference type="RefSeq" id="WP_069463955.1">
    <property type="nucleotide sequence ID" value="NZ_FODD01000059.1"/>
</dbReference>
<organism evidence="2 3">
    <name type="scientific">Actinacidiphila rubida</name>
    <dbReference type="NCBI Taxonomy" id="310780"/>
    <lineage>
        <taxon>Bacteria</taxon>
        <taxon>Bacillati</taxon>
        <taxon>Actinomycetota</taxon>
        <taxon>Actinomycetes</taxon>
        <taxon>Kitasatosporales</taxon>
        <taxon>Streptomycetaceae</taxon>
        <taxon>Actinacidiphila</taxon>
    </lineage>
</organism>
<reference evidence="2 3" key="1">
    <citation type="submission" date="2016-10" db="EMBL/GenBank/DDBJ databases">
        <authorList>
            <person name="de Groot N.N."/>
        </authorList>
    </citation>
    <scope>NUCLEOTIDE SEQUENCE [LARGE SCALE GENOMIC DNA]</scope>
    <source>
        <strain evidence="2 3">CGMCC 4.2026</strain>
    </source>
</reference>
<protein>
    <submittedName>
        <fullName evidence="2">Uncharacterized protein</fullName>
    </submittedName>
</protein>
<dbReference type="AlphaFoldDB" id="A0A1H8TWC6"/>
<evidence type="ECO:0000313" key="2">
    <source>
        <dbReference type="EMBL" id="SEO94718.1"/>
    </source>
</evidence>
<dbReference type="EMBL" id="FODD01000059">
    <property type="protein sequence ID" value="SEO94718.1"/>
    <property type="molecule type" value="Genomic_DNA"/>
</dbReference>
<evidence type="ECO:0000256" key="1">
    <source>
        <dbReference type="SAM" id="MobiDB-lite"/>
    </source>
</evidence>
<gene>
    <name evidence="2" type="ORF">SAMN05216267_105917</name>
</gene>
<evidence type="ECO:0000313" key="3">
    <source>
        <dbReference type="Proteomes" id="UP000181951"/>
    </source>
</evidence>
<dbReference type="OrthoDB" id="4079729at2"/>
<feature type="region of interest" description="Disordered" evidence="1">
    <location>
        <begin position="326"/>
        <end position="354"/>
    </location>
</feature>
<proteinExistence type="predicted"/>